<keyword evidence="2" id="KW-0472">Membrane</keyword>
<dbReference type="EMBL" id="CP074371">
    <property type="protein sequence ID" value="QVI22984.1"/>
    <property type="molecule type" value="Genomic_DNA"/>
</dbReference>
<evidence type="ECO:0000256" key="2">
    <source>
        <dbReference type="SAM" id="Phobius"/>
    </source>
</evidence>
<proteinExistence type="predicted"/>
<reference evidence="3 4" key="1">
    <citation type="submission" date="2021-04" db="EMBL/GenBank/DDBJ databases">
        <title>Nocardia tengchongensis.</title>
        <authorList>
            <person name="Zhuang k."/>
            <person name="Ran Y."/>
            <person name="Li W."/>
        </authorList>
    </citation>
    <scope>NUCLEOTIDE SEQUENCE [LARGE SCALE GENOMIC DNA]</scope>
    <source>
        <strain evidence="3 4">CFH S0057</strain>
    </source>
</reference>
<sequence length="102" mass="10786">MTLRERLNELSAPSGTPIYGEPYQTPDGATVITVTEPGLFGPRPRGIFVISGGEARWVCDANGERVALLGVLTGLIAAAFATAALLKRPPWPDTSITITKHA</sequence>
<evidence type="ECO:0000313" key="4">
    <source>
        <dbReference type="Proteomes" id="UP000683310"/>
    </source>
</evidence>
<dbReference type="RefSeq" id="WP_213559061.1">
    <property type="nucleotide sequence ID" value="NZ_JBHZDI010000028.1"/>
</dbReference>
<protein>
    <submittedName>
        <fullName evidence="3">Uncharacterized protein</fullName>
    </submittedName>
</protein>
<keyword evidence="2" id="KW-1133">Transmembrane helix</keyword>
<organism evidence="3 4">
    <name type="scientific">Nocardia tengchongensis</name>
    <dbReference type="NCBI Taxonomy" id="2055889"/>
    <lineage>
        <taxon>Bacteria</taxon>
        <taxon>Bacillati</taxon>
        <taxon>Actinomycetota</taxon>
        <taxon>Actinomycetes</taxon>
        <taxon>Mycobacteriales</taxon>
        <taxon>Nocardiaceae</taxon>
        <taxon>Nocardia</taxon>
    </lineage>
</organism>
<dbReference type="Proteomes" id="UP000683310">
    <property type="component" value="Chromosome"/>
</dbReference>
<keyword evidence="4" id="KW-1185">Reference proteome</keyword>
<feature type="transmembrane region" description="Helical" evidence="2">
    <location>
        <begin position="66"/>
        <end position="86"/>
    </location>
</feature>
<name>A0ABX8CST1_9NOCA</name>
<feature type="region of interest" description="Disordered" evidence="1">
    <location>
        <begin position="1"/>
        <end position="22"/>
    </location>
</feature>
<evidence type="ECO:0000256" key="1">
    <source>
        <dbReference type="SAM" id="MobiDB-lite"/>
    </source>
</evidence>
<evidence type="ECO:0000313" key="3">
    <source>
        <dbReference type="EMBL" id="QVI22984.1"/>
    </source>
</evidence>
<accession>A0ABX8CST1</accession>
<keyword evidence="2" id="KW-0812">Transmembrane</keyword>
<gene>
    <name evidence="3" type="ORF">KHQ06_08595</name>
</gene>